<reference evidence="1 2" key="1">
    <citation type="submission" date="2015-08" db="EMBL/GenBank/DDBJ databases">
        <title>Next Generation Sequencing and Analysis of the Genome of Puccinia sorghi L Schw, the Causal Agent of Maize Common Rust.</title>
        <authorList>
            <person name="Rochi L."/>
            <person name="Burguener G."/>
            <person name="Darino M."/>
            <person name="Turjanski A."/>
            <person name="Kreff E."/>
            <person name="Dieguez M.J."/>
            <person name="Sacco F."/>
        </authorList>
    </citation>
    <scope>NUCLEOTIDE SEQUENCE [LARGE SCALE GENOMIC DNA]</scope>
    <source>
        <strain evidence="1 2">RO10H11247</strain>
    </source>
</reference>
<comment type="caution">
    <text evidence="1">The sequence shown here is derived from an EMBL/GenBank/DDBJ whole genome shotgun (WGS) entry which is preliminary data.</text>
</comment>
<dbReference type="Proteomes" id="UP000037035">
    <property type="component" value="Unassembled WGS sequence"/>
</dbReference>
<dbReference type="AlphaFoldDB" id="A0A0L6UDJ4"/>
<protein>
    <submittedName>
        <fullName evidence="1">Uncharacterized protein</fullName>
    </submittedName>
</protein>
<dbReference type="VEuPathDB" id="FungiDB:VP01_7111g1"/>
<evidence type="ECO:0000313" key="1">
    <source>
        <dbReference type="EMBL" id="KNZ46623.1"/>
    </source>
</evidence>
<accession>A0A0L6UDJ4</accession>
<dbReference type="InterPro" id="IPR047008">
    <property type="entry name" value="XRN1_SH3_sf"/>
</dbReference>
<proteinExistence type="predicted"/>
<gene>
    <name evidence="1" type="ORF">VP01_7111g1</name>
</gene>
<dbReference type="Gene3D" id="2.30.30.750">
    <property type="match status" value="1"/>
</dbReference>
<dbReference type="EMBL" id="LAVV01012508">
    <property type="protein sequence ID" value="KNZ46623.1"/>
    <property type="molecule type" value="Genomic_DNA"/>
</dbReference>
<name>A0A0L6UDJ4_9BASI</name>
<sequence>MVLGSKMSLVCDYRKVLAVPAPKRGSQSFNLVDCIAMVSDFRTVPMRAMFFLLGIYYKTIDSFFDAPFIGGITLMLWGMHPPSPQSIMQ</sequence>
<organism evidence="1 2">
    <name type="scientific">Puccinia sorghi</name>
    <dbReference type="NCBI Taxonomy" id="27349"/>
    <lineage>
        <taxon>Eukaryota</taxon>
        <taxon>Fungi</taxon>
        <taxon>Dikarya</taxon>
        <taxon>Basidiomycota</taxon>
        <taxon>Pucciniomycotina</taxon>
        <taxon>Pucciniomycetes</taxon>
        <taxon>Pucciniales</taxon>
        <taxon>Pucciniaceae</taxon>
        <taxon>Puccinia</taxon>
    </lineage>
</organism>
<evidence type="ECO:0000313" key="2">
    <source>
        <dbReference type="Proteomes" id="UP000037035"/>
    </source>
</evidence>
<keyword evidence="2" id="KW-1185">Reference proteome</keyword>